<comment type="caution">
    <text evidence="1">The sequence shown here is derived from an EMBL/GenBank/DDBJ whole genome shotgun (WGS) entry which is preliminary data.</text>
</comment>
<protein>
    <submittedName>
        <fullName evidence="1">Uncharacterized protein</fullName>
    </submittedName>
</protein>
<name>A0A5J4S9X0_9ZZZZ</name>
<sequence>METSFKVGDKVTVKGEKGTAEIVKIYPYGIIEVEMSDGTAKNVRTHELNKIK</sequence>
<organism evidence="1">
    <name type="scientific">termite gut metagenome</name>
    <dbReference type="NCBI Taxonomy" id="433724"/>
    <lineage>
        <taxon>unclassified sequences</taxon>
        <taxon>metagenomes</taxon>
        <taxon>organismal metagenomes</taxon>
    </lineage>
</organism>
<dbReference type="EMBL" id="SNRY01000299">
    <property type="protein sequence ID" value="KAA6342904.1"/>
    <property type="molecule type" value="Genomic_DNA"/>
</dbReference>
<proteinExistence type="predicted"/>
<evidence type="ECO:0000313" key="1">
    <source>
        <dbReference type="EMBL" id="KAA6342904.1"/>
    </source>
</evidence>
<gene>
    <name evidence="1" type="ORF">EZS27_009364</name>
</gene>
<accession>A0A5J4S9X0</accession>
<reference evidence="1" key="1">
    <citation type="submission" date="2019-03" db="EMBL/GenBank/DDBJ databases">
        <title>Single cell metagenomics reveals metabolic interactions within the superorganism composed of flagellate Streblomastix strix and complex community of Bacteroidetes bacteria on its surface.</title>
        <authorList>
            <person name="Treitli S.C."/>
            <person name="Kolisko M."/>
            <person name="Husnik F."/>
            <person name="Keeling P."/>
            <person name="Hampl V."/>
        </authorList>
    </citation>
    <scope>NUCLEOTIDE SEQUENCE</scope>
    <source>
        <strain evidence="1">STM</strain>
    </source>
</reference>
<dbReference type="AlphaFoldDB" id="A0A5J4S9X0"/>